<evidence type="ECO:0000256" key="1">
    <source>
        <dbReference type="ARBA" id="ARBA00008366"/>
    </source>
</evidence>
<evidence type="ECO:0000313" key="7">
    <source>
        <dbReference type="EMBL" id="PPK78648.1"/>
    </source>
</evidence>
<dbReference type="CDD" id="cd02146">
    <property type="entry name" value="NfsA-like"/>
    <property type="match status" value="1"/>
</dbReference>
<evidence type="ECO:0000256" key="2">
    <source>
        <dbReference type="ARBA" id="ARBA00022630"/>
    </source>
</evidence>
<reference evidence="7 8" key="1">
    <citation type="submission" date="2018-02" db="EMBL/GenBank/DDBJ databases">
        <title>Genomic Encyclopedia of Archaeal and Bacterial Type Strains, Phase II (KMG-II): from individual species to whole genera.</title>
        <authorList>
            <person name="Goeker M."/>
        </authorList>
    </citation>
    <scope>NUCLEOTIDE SEQUENCE [LARGE SCALE GENOMIC DNA]</scope>
    <source>
        <strain evidence="7 8">DSM 3808</strain>
    </source>
</reference>
<keyword evidence="8" id="KW-1185">Reference proteome</keyword>
<feature type="domain" description="Nitroreductase" evidence="6">
    <location>
        <begin position="8"/>
        <end position="164"/>
    </location>
</feature>
<dbReference type="PANTHER" id="PTHR43425">
    <property type="entry name" value="OXYGEN-INSENSITIVE NADPH NITROREDUCTASE"/>
    <property type="match status" value="1"/>
</dbReference>
<keyword evidence="3 5" id="KW-0288">FMN</keyword>
<dbReference type="OrthoDB" id="9809288at2"/>
<keyword evidence="2 5" id="KW-0285">Flavoprotein</keyword>
<proteinExistence type="inferred from homology"/>
<dbReference type="InterPro" id="IPR000415">
    <property type="entry name" value="Nitroreductase-like"/>
</dbReference>
<dbReference type="InterPro" id="IPR016446">
    <property type="entry name" value="Flavin_OxRdtase_Frp"/>
</dbReference>
<sequence>MNETIRTIQNHRSIRSFLDKEIDDVIIDEILRAAQSMPNSINGQQSSVIVIKDKETKAKIAQLAGGQKWVEDAPVFLLFVLDFYKTNLAAEKNGLTQVIHESVEGTMAGTFDAGLSMGAAIIAAESLNLGIVPIGGVRKNPGEIIKLLNLPPYTYPAVGLAVGYPKDESHKKPRLPFSTFRHNEVYHTEEMKEAIDQYDMEMEDYLKEVGRQQEGNWSKYTSGIYQNVYYPDVYPTMKDQKFLNDK</sequence>
<dbReference type="Gene3D" id="3.40.109.10">
    <property type="entry name" value="NADH Oxidase"/>
    <property type="match status" value="1"/>
</dbReference>
<dbReference type="InterPro" id="IPR029479">
    <property type="entry name" value="Nitroreductase"/>
</dbReference>
<evidence type="ECO:0000256" key="3">
    <source>
        <dbReference type="ARBA" id="ARBA00022643"/>
    </source>
</evidence>
<dbReference type="Proteomes" id="UP000237749">
    <property type="component" value="Unassembled WGS sequence"/>
</dbReference>
<dbReference type="PANTHER" id="PTHR43425:SF2">
    <property type="entry name" value="OXYGEN-INSENSITIVE NADPH NITROREDUCTASE"/>
    <property type="match status" value="1"/>
</dbReference>
<comment type="caution">
    <text evidence="7">The sequence shown here is derived from an EMBL/GenBank/DDBJ whole genome shotgun (WGS) entry which is preliminary data.</text>
</comment>
<keyword evidence="5" id="KW-0521">NADP</keyword>
<name>A0A2S6HME3_9FIRM</name>
<dbReference type="SUPFAM" id="SSF55469">
    <property type="entry name" value="FMN-dependent nitroreductase-like"/>
    <property type="match status" value="1"/>
</dbReference>
<comment type="similarity">
    <text evidence="1 5">Belongs to the flavin oxidoreductase frp family.</text>
</comment>
<accession>A0A2S6HME3</accession>
<dbReference type="GO" id="GO:0016491">
    <property type="term" value="F:oxidoreductase activity"/>
    <property type="evidence" value="ECO:0007669"/>
    <property type="project" value="UniProtKB-UniRule"/>
</dbReference>
<dbReference type="PIRSF" id="PIRSF005426">
    <property type="entry name" value="Frp"/>
    <property type="match status" value="1"/>
</dbReference>
<dbReference type="AlphaFoldDB" id="A0A2S6HME3"/>
<dbReference type="EMBL" id="PTJA01000014">
    <property type="protein sequence ID" value="PPK78648.1"/>
    <property type="molecule type" value="Genomic_DNA"/>
</dbReference>
<evidence type="ECO:0000259" key="6">
    <source>
        <dbReference type="Pfam" id="PF00881"/>
    </source>
</evidence>
<evidence type="ECO:0000256" key="4">
    <source>
        <dbReference type="ARBA" id="ARBA00023002"/>
    </source>
</evidence>
<evidence type="ECO:0000256" key="5">
    <source>
        <dbReference type="PIRNR" id="PIRNR005426"/>
    </source>
</evidence>
<gene>
    <name evidence="7" type="ORF">BXY41_114154</name>
</gene>
<organism evidence="7 8">
    <name type="scientific">Lacrimispora xylanisolvens</name>
    <dbReference type="NCBI Taxonomy" id="384636"/>
    <lineage>
        <taxon>Bacteria</taxon>
        <taxon>Bacillati</taxon>
        <taxon>Bacillota</taxon>
        <taxon>Clostridia</taxon>
        <taxon>Lachnospirales</taxon>
        <taxon>Lachnospiraceae</taxon>
        <taxon>Lacrimispora</taxon>
    </lineage>
</organism>
<evidence type="ECO:0000313" key="8">
    <source>
        <dbReference type="Proteomes" id="UP000237749"/>
    </source>
</evidence>
<dbReference type="Pfam" id="PF00881">
    <property type="entry name" value="Nitroreductase"/>
    <property type="match status" value="1"/>
</dbReference>
<keyword evidence="4 5" id="KW-0560">Oxidoreductase</keyword>
<dbReference type="RefSeq" id="WP_104439040.1">
    <property type="nucleotide sequence ID" value="NZ_PTJA01000014.1"/>
</dbReference>
<protein>
    <submittedName>
        <fullName evidence="7">FMN reductase [NAD(P)H]</fullName>
    </submittedName>
</protein>